<evidence type="ECO:0000313" key="2">
    <source>
        <dbReference type="EMBL" id="OMO49954.1"/>
    </source>
</evidence>
<dbReference type="Proteomes" id="UP000188268">
    <property type="component" value="Unassembled WGS sequence"/>
</dbReference>
<name>A0A1R3FVU3_COCAP</name>
<reference evidence="2 3" key="1">
    <citation type="submission" date="2013-09" db="EMBL/GenBank/DDBJ databases">
        <title>Corchorus capsularis genome sequencing.</title>
        <authorList>
            <person name="Alam M."/>
            <person name="Haque M.S."/>
            <person name="Islam M.S."/>
            <person name="Emdad E.M."/>
            <person name="Islam M.M."/>
            <person name="Ahmed B."/>
            <person name="Halim A."/>
            <person name="Hossen Q.M.M."/>
            <person name="Hossain M.Z."/>
            <person name="Ahmed R."/>
            <person name="Khan M.M."/>
            <person name="Islam R."/>
            <person name="Rashid M.M."/>
            <person name="Khan S.A."/>
            <person name="Rahman M.S."/>
            <person name="Alam M."/>
        </authorList>
    </citation>
    <scope>NUCLEOTIDE SEQUENCE [LARGE SCALE GENOMIC DNA]</scope>
    <source>
        <strain evidence="3">cv. CVL-1</strain>
        <tissue evidence="2">Whole seedling</tissue>
    </source>
</reference>
<feature type="region of interest" description="Disordered" evidence="1">
    <location>
        <begin position="29"/>
        <end position="55"/>
    </location>
</feature>
<dbReference type="AlphaFoldDB" id="A0A1R3FVU3"/>
<proteinExistence type="predicted"/>
<dbReference type="Gramene" id="OMO49954">
    <property type="protein sequence ID" value="OMO49954"/>
    <property type="gene ID" value="CCACVL1_30736"/>
</dbReference>
<evidence type="ECO:0000313" key="3">
    <source>
        <dbReference type="Proteomes" id="UP000188268"/>
    </source>
</evidence>
<dbReference type="EMBL" id="AWWV01016328">
    <property type="protein sequence ID" value="OMO49954.1"/>
    <property type="molecule type" value="Genomic_DNA"/>
</dbReference>
<organism evidence="2 3">
    <name type="scientific">Corchorus capsularis</name>
    <name type="common">Jute</name>
    <dbReference type="NCBI Taxonomy" id="210143"/>
    <lineage>
        <taxon>Eukaryota</taxon>
        <taxon>Viridiplantae</taxon>
        <taxon>Streptophyta</taxon>
        <taxon>Embryophyta</taxon>
        <taxon>Tracheophyta</taxon>
        <taxon>Spermatophyta</taxon>
        <taxon>Magnoliopsida</taxon>
        <taxon>eudicotyledons</taxon>
        <taxon>Gunneridae</taxon>
        <taxon>Pentapetalae</taxon>
        <taxon>rosids</taxon>
        <taxon>malvids</taxon>
        <taxon>Malvales</taxon>
        <taxon>Malvaceae</taxon>
        <taxon>Grewioideae</taxon>
        <taxon>Apeibeae</taxon>
        <taxon>Corchorus</taxon>
    </lineage>
</organism>
<evidence type="ECO:0000256" key="1">
    <source>
        <dbReference type="SAM" id="MobiDB-lite"/>
    </source>
</evidence>
<comment type="caution">
    <text evidence="2">The sequence shown here is derived from an EMBL/GenBank/DDBJ whole genome shotgun (WGS) entry which is preliminary data.</text>
</comment>
<sequence>MALLIGSSHLDVGEGQTTFNIVNFGAVGDGKTDDSGSGRGRRLIGRGPDNAAKAPPWAPSFSIFVLVLTLGIEPFTLENNANLIVGLCFIEAFFGGKEEFNPEYVIMMPEPRFGLHRK</sequence>
<protein>
    <submittedName>
        <fullName evidence="2">Putative polygalacturonase</fullName>
    </submittedName>
</protein>
<keyword evidence="3" id="KW-1185">Reference proteome</keyword>
<accession>A0A1R3FVU3</accession>
<gene>
    <name evidence="2" type="ORF">CCACVL1_30736</name>
</gene>